<dbReference type="Gene3D" id="3.30.70.1230">
    <property type="entry name" value="Nucleotide cyclase"/>
    <property type="match status" value="1"/>
</dbReference>
<evidence type="ECO:0000256" key="8">
    <source>
        <dbReference type="ARBA" id="ARBA00022840"/>
    </source>
</evidence>
<comment type="subunit">
    <text evidence="16">Homodimer. Can also exist as monomer.</text>
</comment>
<dbReference type="SUPFAM" id="SSF55073">
    <property type="entry name" value="Nucleotide cyclase"/>
    <property type="match status" value="1"/>
</dbReference>
<evidence type="ECO:0000256" key="17">
    <source>
        <dbReference type="RuleBase" id="RU000405"/>
    </source>
</evidence>
<dbReference type="InterPro" id="IPR018297">
    <property type="entry name" value="A/G_cyclase_CS"/>
</dbReference>
<evidence type="ECO:0000256" key="7">
    <source>
        <dbReference type="ARBA" id="ARBA00022741"/>
    </source>
</evidence>
<dbReference type="FunFam" id="3.30.70.1230:FF:000033">
    <property type="entry name" value="Adenylate cyclase"/>
    <property type="match status" value="1"/>
</dbReference>
<reference evidence="21" key="1">
    <citation type="submission" date="2018-10" db="EMBL/GenBank/DDBJ databases">
        <authorList>
            <person name="Vincent A.T."/>
            <person name="Schiettekatte O."/>
            <person name="Bourhy P."/>
            <person name="Veyrier F.J."/>
            <person name="Picardeau M."/>
        </authorList>
    </citation>
    <scope>NUCLEOTIDE SEQUENCE</scope>
    <source>
        <strain evidence="21">201702690</strain>
    </source>
</reference>
<feature type="transmembrane region" description="Helical" evidence="18">
    <location>
        <begin position="216"/>
        <end position="235"/>
    </location>
</feature>
<evidence type="ECO:0000313" key="21">
    <source>
        <dbReference type="EMBL" id="TGL42385.1"/>
    </source>
</evidence>
<organism evidence="20 23">
    <name type="scientific">Leptospira langatensis</name>
    <dbReference type="NCBI Taxonomy" id="2484983"/>
    <lineage>
        <taxon>Bacteria</taxon>
        <taxon>Pseudomonadati</taxon>
        <taxon>Spirochaetota</taxon>
        <taxon>Spirochaetia</taxon>
        <taxon>Leptospirales</taxon>
        <taxon>Leptospiraceae</taxon>
        <taxon>Leptospira</taxon>
    </lineage>
</organism>
<evidence type="ECO:0000259" key="19">
    <source>
        <dbReference type="PROSITE" id="PS50125"/>
    </source>
</evidence>
<feature type="transmembrane region" description="Helical" evidence="18">
    <location>
        <begin position="364"/>
        <end position="386"/>
    </location>
</feature>
<proteinExistence type="inferred from homology"/>
<dbReference type="PROSITE" id="PS50125">
    <property type="entry name" value="GUANYLATE_CYCLASE_2"/>
    <property type="match status" value="1"/>
</dbReference>
<name>A0A5F1ZXT2_9LEPT</name>
<dbReference type="PROSITE" id="PS51257">
    <property type="entry name" value="PROKAR_LIPOPROTEIN"/>
    <property type="match status" value="1"/>
</dbReference>
<evidence type="ECO:0000313" key="20">
    <source>
        <dbReference type="EMBL" id="TGK01163.1"/>
    </source>
</evidence>
<evidence type="ECO:0000256" key="14">
    <source>
        <dbReference type="ARBA" id="ARBA00032597"/>
    </source>
</evidence>
<evidence type="ECO:0000256" key="1">
    <source>
        <dbReference type="ARBA" id="ARBA00001593"/>
    </source>
</evidence>
<feature type="domain" description="Guanylate cyclase" evidence="19">
    <location>
        <begin position="490"/>
        <end position="621"/>
    </location>
</feature>
<evidence type="ECO:0000256" key="13">
    <source>
        <dbReference type="ARBA" id="ARBA00023239"/>
    </source>
</evidence>
<comment type="catalytic activity">
    <reaction evidence="1">
        <text>ATP = 3',5'-cyclic AMP + diphosphate</text>
        <dbReference type="Rhea" id="RHEA:15389"/>
        <dbReference type="ChEBI" id="CHEBI:30616"/>
        <dbReference type="ChEBI" id="CHEBI:33019"/>
        <dbReference type="ChEBI" id="CHEBI:58165"/>
        <dbReference type="EC" id="4.6.1.1"/>
    </reaction>
</comment>
<keyword evidence="11" id="KW-0115">cAMP biosynthesis</keyword>
<accession>A0A5F1ZXT2</accession>
<feature type="transmembrane region" description="Helical" evidence="18">
    <location>
        <begin position="242"/>
        <end position="258"/>
    </location>
</feature>
<dbReference type="PANTHER" id="PTHR11920">
    <property type="entry name" value="GUANYLYL CYCLASE"/>
    <property type="match status" value="1"/>
</dbReference>
<dbReference type="EMBL" id="RQGC01000004">
    <property type="protein sequence ID" value="TGL42385.1"/>
    <property type="molecule type" value="Genomic_DNA"/>
</dbReference>
<dbReference type="OrthoDB" id="338211at2"/>
<feature type="transmembrane region" description="Helical" evidence="18">
    <location>
        <begin position="307"/>
        <end position="330"/>
    </location>
</feature>
<dbReference type="InterPro" id="IPR008979">
    <property type="entry name" value="Galactose-bd-like_sf"/>
</dbReference>
<evidence type="ECO:0000256" key="10">
    <source>
        <dbReference type="ARBA" id="ARBA00022989"/>
    </source>
</evidence>
<dbReference type="RefSeq" id="WP_135645360.1">
    <property type="nucleotide sequence ID" value="NZ_RQER01000006.1"/>
</dbReference>
<dbReference type="InterPro" id="IPR001054">
    <property type="entry name" value="A/G_cyclase"/>
</dbReference>
<comment type="subcellular location">
    <subcellularLocation>
        <location evidence="2">Membrane</location>
    </subcellularLocation>
</comment>
<dbReference type="GO" id="GO:0006171">
    <property type="term" value="P:cAMP biosynthetic process"/>
    <property type="evidence" value="ECO:0007669"/>
    <property type="project" value="UniProtKB-KW"/>
</dbReference>
<dbReference type="InterPro" id="IPR029787">
    <property type="entry name" value="Nucleotide_cyclase"/>
</dbReference>
<evidence type="ECO:0000256" key="3">
    <source>
        <dbReference type="ARBA" id="ARBA00012201"/>
    </source>
</evidence>
<gene>
    <name evidence="20" type="ORF">EHO57_09445</name>
    <name evidence="21" type="ORF">EHQ53_09430</name>
</gene>
<dbReference type="InterPro" id="IPR011623">
    <property type="entry name" value="7TMR_DISM_rcpt_extracell_dom1"/>
</dbReference>
<evidence type="ECO:0000313" key="22">
    <source>
        <dbReference type="Proteomes" id="UP000297273"/>
    </source>
</evidence>
<dbReference type="Pfam" id="PF07695">
    <property type="entry name" value="7TMR-DISM_7TM"/>
    <property type="match status" value="1"/>
</dbReference>
<dbReference type="EMBL" id="RQER01000006">
    <property type="protein sequence ID" value="TGK01163.1"/>
    <property type="molecule type" value="Genomic_DNA"/>
</dbReference>
<dbReference type="GO" id="GO:0046872">
    <property type="term" value="F:metal ion binding"/>
    <property type="evidence" value="ECO:0007669"/>
    <property type="project" value="UniProtKB-KW"/>
</dbReference>
<dbReference type="SMART" id="SM00044">
    <property type="entry name" value="CYCc"/>
    <property type="match status" value="1"/>
</dbReference>
<evidence type="ECO:0000313" key="23">
    <source>
        <dbReference type="Proteomes" id="UP000297946"/>
    </source>
</evidence>
<dbReference type="CDD" id="cd07302">
    <property type="entry name" value="CHD"/>
    <property type="match status" value="1"/>
</dbReference>
<evidence type="ECO:0000256" key="9">
    <source>
        <dbReference type="ARBA" id="ARBA00022842"/>
    </source>
</evidence>
<keyword evidence="8" id="KW-0067">ATP-binding</keyword>
<keyword evidence="22" id="KW-1185">Reference proteome</keyword>
<evidence type="ECO:0000256" key="12">
    <source>
        <dbReference type="ARBA" id="ARBA00023136"/>
    </source>
</evidence>
<sequence length="695" mass="77430">MRHFSLKTYSFLIIALISCGSIFSCVDSSHSSGRRFPTAKGGVLDLRDWDFEKDGIVELNGEWDFYWMQLVPPEKFWQEEVPKPAGLINIPGVWNGYELDGKHLPPIGYVTYRLTLLLPENSPDLAARIEDGQGSAYDVYWNGKKIARNGIVATSEAEERPEYLPQTSAVPRAKEVQVVVHISNHVHRNGGFQMPILLGDASEIFAARDRLRLTSAFLAGALLIMGLYHLGLFFYRKKDTETLWFSLICLTITMRVLLSGERFLGEAVRFVPWVILIKAEYLAFYLGVPIMALFVRRLFPNRFHKSGIIAILILSLSICLSVIILPPALFSHTLPFYQLLIATGGSYAIIVLIIASFKKEDGALLMLSGLVFFFASVINDFLFYLYHIGPGYLTPAGLFLLTFSNAAMLGRRVAKAFNTSEELSLHLEKKVIERTRELSEERDRTVEARNEAELQRAKSDRLLLNILPKTVAEELKEKGTVSPVYYDSATILFTDFVGFTKTAEEMLPADLVENLHSCFSKFDSVVSERGLEKLKTIGDSYMCAGGIPSANYSHAVDSCLAGLEFQNFMKQIAEDKAGKSLPFWELRVGIHTGPVTSGVIGSDKFAYDVWGDAVNTASRMESSGKAGFVNISGATYEIVKDFFVCEHRGKIQAKGKGEVDMYFVLSIHPSLSLNGEGKLPNEKFESLKGSLSGNR</sequence>
<dbReference type="GO" id="GO:0004016">
    <property type="term" value="F:adenylate cyclase activity"/>
    <property type="evidence" value="ECO:0007669"/>
    <property type="project" value="UniProtKB-EC"/>
</dbReference>
<keyword evidence="10 18" id="KW-1133">Transmembrane helix</keyword>
<keyword evidence="5 18" id="KW-0812">Transmembrane</keyword>
<dbReference type="AlphaFoldDB" id="A0A5F1ZXT2"/>
<dbReference type="Gene3D" id="2.60.120.260">
    <property type="entry name" value="Galactose-binding domain-like"/>
    <property type="match status" value="1"/>
</dbReference>
<feature type="transmembrane region" description="Helical" evidence="18">
    <location>
        <begin position="392"/>
        <end position="410"/>
    </location>
</feature>
<reference evidence="20 23" key="2">
    <citation type="journal article" date="2019" name="PLoS Negl. Trop. Dis.">
        <title>Revisiting the worldwide diversity of Leptospira species in the environment.</title>
        <authorList>
            <person name="Vincent A.T."/>
            <person name="Schiettekatte O."/>
            <person name="Bourhy P."/>
            <person name="Veyrier F.J."/>
            <person name="Picardeau M."/>
        </authorList>
    </citation>
    <scope>NUCLEOTIDE SEQUENCE [LARGE SCALE GENOMIC DNA]</scope>
    <source>
        <strain evidence="21">201702690</strain>
        <strain evidence="20 23">SSW18</strain>
    </source>
</reference>
<keyword evidence="7" id="KW-0547">Nucleotide-binding</keyword>
<feature type="transmembrane region" description="Helical" evidence="18">
    <location>
        <begin position="270"/>
        <end position="295"/>
    </location>
</feature>
<evidence type="ECO:0000256" key="16">
    <source>
        <dbReference type="ARBA" id="ARBA00064436"/>
    </source>
</evidence>
<dbReference type="PROSITE" id="PS00452">
    <property type="entry name" value="GUANYLATE_CYCLASE_1"/>
    <property type="match status" value="1"/>
</dbReference>
<comment type="similarity">
    <text evidence="17">Belongs to the adenylyl cyclase class-4/guanylyl cyclase family.</text>
</comment>
<dbReference type="Proteomes" id="UP000297946">
    <property type="component" value="Unassembled WGS sequence"/>
</dbReference>
<evidence type="ECO:0000256" key="4">
    <source>
        <dbReference type="ARBA" id="ARBA00021420"/>
    </source>
</evidence>
<evidence type="ECO:0000256" key="11">
    <source>
        <dbReference type="ARBA" id="ARBA00022998"/>
    </source>
</evidence>
<evidence type="ECO:0000256" key="2">
    <source>
        <dbReference type="ARBA" id="ARBA00004370"/>
    </source>
</evidence>
<dbReference type="Proteomes" id="UP000297273">
    <property type="component" value="Unassembled WGS sequence"/>
</dbReference>
<keyword evidence="13 17" id="KW-0456">Lyase</keyword>
<feature type="transmembrane region" description="Helical" evidence="18">
    <location>
        <begin position="336"/>
        <end position="357"/>
    </location>
</feature>
<dbReference type="EC" id="4.6.1.1" evidence="3"/>
<dbReference type="InterPro" id="IPR050401">
    <property type="entry name" value="Cyclic_nucleotide_synthase"/>
</dbReference>
<dbReference type="GO" id="GO:0035556">
    <property type="term" value="P:intracellular signal transduction"/>
    <property type="evidence" value="ECO:0007669"/>
    <property type="project" value="InterPro"/>
</dbReference>
<dbReference type="GO" id="GO:0005524">
    <property type="term" value="F:ATP binding"/>
    <property type="evidence" value="ECO:0007669"/>
    <property type="project" value="UniProtKB-KW"/>
</dbReference>
<evidence type="ECO:0000256" key="6">
    <source>
        <dbReference type="ARBA" id="ARBA00022723"/>
    </source>
</evidence>
<keyword evidence="12 18" id="KW-0472">Membrane</keyword>
<evidence type="ECO:0000256" key="5">
    <source>
        <dbReference type="ARBA" id="ARBA00022692"/>
    </source>
</evidence>
<comment type="caution">
    <text evidence="20">The sequence shown here is derived from an EMBL/GenBank/DDBJ whole genome shotgun (WGS) entry which is preliminary data.</text>
</comment>
<dbReference type="GO" id="GO:0005886">
    <property type="term" value="C:plasma membrane"/>
    <property type="evidence" value="ECO:0007669"/>
    <property type="project" value="UniProtKB-ARBA"/>
</dbReference>
<keyword evidence="6" id="KW-0479">Metal-binding</keyword>
<evidence type="ECO:0000256" key="18">
    <source>
        <dbReference type="SAM" id="Phobius"/>
    </source>
</evidence>
<protein>
    <recommendedName>
        <fullName evidence="4">Adenylate cyclase</fullName>
        <ecNumber evidence="3">4.6.1.1</ecNumber>
    </recommendedName>
    <alternativeName>
        <fullName evidence="14">ATP pyrophosphate-lyase</fullName>
    </alternativeName>
    <alternativeName>
        <fullName evidence="15">Adenylyl cyclase</fullName>
    </alternativeName>
</protein>
<dbReference type="SUPFAM" id="SSF49785">
    <property type="entry name" value="Galactose-binding domain-like"/>
    <property type="match status" value="1"/>
</dbReference>
<dbReference type="PANTHER" id="PTHR11920:SF335">
    <property type="entry name" value="GUANYLATE CYCLASE"/>
    <property type="match status" value="1"/>
</dbReference>
<keyword evidence="9" id="KW-0460">Magnesium</keyword>
<dbReference type="Pfam" id="PF00211">
    <property type="entry name" value="Guanylate_cyc"/>
    <property type="match status" value="1"/>
</dbReference>
<evidence type="ECO:0000256" key="15">
    <source>
        <dbReference type="ARBA" id="ARBA00032637"/>
    </source>
</evidence>